<keyword evidence="2" id="KW-1185">Reference proteome</keyword>
<evidence type="ECO:0000313" key="2">
    <source>
        <dbReference type="Proteomes" id="UP001610563"/>
    </source>
</evidence>
<sequence length="70" mass="7146">MRWACLTLGHIVGEDASAAASFVYPCGNNAFGLSDVADNNGPVSGVFGNSGLAVGMGIRPGTQMQFGQVR</sequence>
<proteinExistence type="predicted"/>
<reference evidence="1 2" key="1">
    <citation type="submission" date="2024-07" db="EMBL/GenBank/DDBJ databases">
        <title>Section-level genome sequencing and comparative genomics of Aspergillus sections Usti and Cavernicolus.</title>
        <authorList>
            <consortium name="Lawrence Berkeley National Laboratory"/>
            <person name="Nybo J.L."/>
            <person name="Vesth T.C."/>
            <person name="Theobald S."/>
            <person name="Frisvad J.C."/>
            <person name="Larsen T.O."/>
            <person name="Kjaerboelling I."/>
            <person name="Rothschild-Mancinelli K."/>
            <person name="Lyhne E.K."/>
            <person name="Kogle M.E."/>
            <person name="Barry K."/>
            <person name="Clum A."/>
            <person name="Na H."/>
            <person name="Ledsgaard L."/>
            <person name="Lin J."/>
            <person name="Lipzen A."/>
            <person name="Kuo A."/>
            <person name="Riley R."/>
            <person name="Mondo S."/>
            <person name="Labutti K."/>
            <person name="Haridas S."/>
            <person name="Pangalinan J."/>
            <person name="Salamov A.A."/>
            <person name="Simmons B.A."/>
            <person name="Magnuson J.K."/>
            <person name="Chen J."/>
            <person name="Drula E."/>
            <person name="Henrissat B."/>
            <person name="Wiebenga A."/>
            <person name="Lubbers R.J."/>
            <person name="Gomes A.C."/>
            <person name="Makela M.R."/>
            <person name="Stajich J."/>
            <person name="Grigoriev I.V."/>
            <person name="Mortensen U.H."/>
            <person name="De Vries R.P."/>
            <person name="Baker S.E."/>
            <person name="Andersen M.R."/>
        </authorList>
    </citation>
    <scope>NUCLEOTIDE SEQUENCE [LARGE SCALE GENOMIC DNA]</scope>
    <source>
        <strain evidence="1 2">CBS 209.92</strain>
    </source>
</reference>
<name>A0ABR4G6Y8_9EURO</name>
<gene>
    <name evidence="1" type="ORF">BJX66DRAFT_303149</name>
</gene>
<accession>A0ABR4G6Y8</accession>
<comment type="caution">
    <text evidence="1">The sequence shown here is derived from an EMBL/GenBank/DDBJ whole genome shotgun (WGS) entry which is preliminary data.</text>
</comment>
<dbReference type="EMBL" id="JBFTWV010000041">
    <property type="protein sequence ID" value="KAL2794780.1"/>
    <property type="molecule type" value="Genomic_DNA"/>
</dbReference>
<organism evidence="1 2">
    <name type="scientific">Aspergillus keveii</name>
    <dbReference type="NCBI Taxonomy" id="714993"/>
    <lineage>
        <taxon>Eukaryota</taxon>
        <taxon>Fungi</taxon>
        <taxon>Dikarya</taxon>
        <taxon>Ascomycota</taxon>
        <taxon>Pezizomycotina</taxon>
        <taxon>Eurotiomycetes</taxon>
        <taxon>Eurotiomycetidae</taxon>
        <taxon>Eurotiales</taxon>
        <taxon>Aspergillaceae</taxon>
        <taxon>Aspergillus</taxon>
        <taxon>Aspergillus subgen. Nidulantes</taxon>
    </lineage>
</organism>
<evidence type="ECO:0000313" key="1">
    <source>
        <dbReference type="EMBL" id="KAL2794780.1"/>
    </source>
</evidence>
<protein>
    <submittedName>
        <fullName evidence="1">Uncharacterized protein</fullName>
    </submittedName>
</protein>
<dbReference type="Proteomes" id="UP001610563">
    <property type="component" value="Unassembled WGS sequence"/>
</dbReference>